<reference evidence="2" key="3">
    <citation type="submission" date="2025-08" db="UniProtKB">
        <authorList>
            <consortium name="RefSeq"/>
        </authorList>
    </citation>
    <scope>IDENTIFICATION</scope>
    <source>
        <strain evidence="2">CBS 342.82</strain>
    </source>
</reference>
<organism evidence="2">
    <name type="scientific">Dissoconium aciculare CBS 342.82</name>
    <dbReference type="NCBI Taxonomy" id="1314786"/>
    <lineage>
        <taxon>Eukaryota</taxon>
        <taxon>Fungi</taxon>
        <taxon>Dikarya</taxon>
        <taxon>Ascomycota</taxon>
        <taxon>Pezizomycotina</taxon>
        <taxon>Dothideomycetes</taxon>
        <taxon>Dothideomycetidae</taxon>
        <taxon>Mycosphaerellales</taxon>
        <taxon>Dissoconiaceae</taxon>
        <taxon>Dissoconium</taxon>
    </lineage>
</organism>
<sequence>MFVDVGIRKGNANLFLEVMKKKTRVVPRVKHRNQPASQPEGMEKAGRRINRYVLVSPVQPEILLGSNHAGRRDVQRMGSRYRYSKREPQSIRQAAGRVSRRFGTKRLFFLSLSATVYVRRIGERVSENRFQRWRCGHLSRTRHETDGRWEECIDTYGRRGRGSV</sequence>
<keyword evidence="1" id="KW-1185">Reference proteome</keyword>
<accession>A0A6J3ME97</accession>
<protein>
    <submittedName>
        <fullName evidence="2">Uncharacterized protein</fullName>
    </submittedName>
</protein>
<dbReference type="AlphaFoldDB" id="A0A6J3ME97"/>
<gene>
    <name evidence="2" type="ORF">K489DRAFT_102113</name>
</gene>
<dbReference type="GeneID" id="54356638"/>
<evidence type="ECO:0000313" key="2">
    <source>
        <dbReference type="RefSeq" id="XP_033462970.1"/>
    </source>
</evidence>
<evidence type="ECO:0000313" key="1">
    <source>
        <dbReference type="Proteomes" id="UP000504637"/>
    </source>
</evidence>
<name>A0A6J3ME97_9PEZI</name>
<proteinExistence type="predicted"/>
<dbReference type="Proteomes" id="UP000504637">
    <property type="component" value="Unplaced"/>
</dbReference>
<reference evidence="2" key="1">
    <citation type="submission" date="2020-01" db="EMBL/GenBank/DDBJ databases">
        <authorList>
            <consortium name="DOE Joint Genome Institute"/>
            <person name="Haridas S."/>
            <person name="Albert R."/>
            <person name="Binder M."/>
            <person name="Bloem J."/>
            <person name="Labutti K."/>
            <person name="Salamov A."/>
            <person name="Andreopoulos B."/>
            <person name="Baker S.E."/>
            <person name="Barry K."/>
            <person name="Bills G."/>
            <person name="Bluhm B.H."/>
            <person name="Cannon C."/>
            <person name="Castanera R."/>
            <person name="Culley D.E."/>
            <person name="Daum C."/>
            <person name="Ezra D."/>
            <person name="Gonzalez J.B."/>
            <person name="Henrissat B."/>
            <person name="Kuo A."/>
            <person name="Liang C."/>
            <person name="Lipzen A."/>
            <person name="Lutzoni F."/>
            <person name="Magnuson J."/>
            <person name="Mondo S."/>
            <person name="Nolan M."/>
            <person name="Ohm R."/>
            <person name="Pangilinan J."/>
            <person name="Park H.-J."/>
            <person name="Ramirez L."/>
            <person name="Alfaro M."/>
            <person name="Sun H."/>
            <person name="Tritt A."/>
            <person name="Yoshinaga Y."/>
            <person name="Zwiers L.-H."/>
            <person name="Turgeon B.G."/>
            <person name="Goodwin S.B."/>
            <person name="Spatafora J.W."/>
            <person name="Crous P.W."/>
            <person name="Grigoriev I.V."/>
        </authorList>
    </citation>
    <scope>NUCLEOTIDE SEQUENCE</scope>
    <source>
        <strain evidence="2">CBS 342.82</strain>
    </source>
</reference>
<reference evidence="2" key="2">
    <citation type="submission" date="2020-04" db="EMBL/GenBank/DDBJ databases">
        <authorList>
            <consortium name="NCBI Genome Project"/>
        </authorList>
    </citation>
    <scope>NUCLEOTIDE SEQUENCE</scope>
    <source>
        <strain evidence="2">CBS 342.82</strain>
    </source>
</reference>
<dbReference type="RefSeq" id="XP_033462970.1">
    <property type="nucleotide sequence ID" value="XM_033598839.1"/>
</dbReference>